<evidence type="ECO:0000313" key="3">
    <source>
        <dbReference type="EMBL" id="KRY17243.1"/>
    </source>
</evidence>
<protein>
    <submittedName>
        <fullName evidence="3">Uncharacterized protein</fullName>
    </submittedName>
</protein>
<sequence>MNSIYTTIRAAASLLALLILAFLIVKQALSSASERNFFIPSVHEGSALKIYEALQLFKINTCAFYSSIFPVRLQVNASRLFPGAYLVSFSTIKHCMLFLFNEILLISILFGYVEEYFMNTLSNKKILKLLQAQIFSIKCFDDS</sequence>
<reference evidence="3 4" key="1">
    <citation type="submission" date="2015-01" db="EMBL/GenBank/DDBJ databases">
        <title>Evolution of Trichinella species and genotypes.</title>
        <authorList>
            <person name="Korhonen P.K."/>
            <person name="Edoardo P."/>
            <person name="Giuseppe L.R."/>
            <person name="Gasser R.B."/>
        </authorList>
    </citation>
    <scope>NUCLEOTIDE SEQUENCE [LARGE SCALE GENOMIC DNA]</scope>
    <source>
        <strain evidence="3">ISS2496</strain>
    </source>
</reference>
<evidence type="ECO:0000313" key="4">
    <source>
        <dbReference type="Proteomes" id="UP000054783"/>
    </source>
</evidence>
<dbReference type="OrthoDB" id="5929539at2759"/>
<dbReference type="EMBL" id="JYDQ01000065">
    <property type="protein sequence ID" value="KRY17243.1"/>
    <property type="molecule type" value="Genomic_DNA"/>
</dbReference>
<keyword evidence="1" id="KW-0812">Transmembrane</keyword>
<accession>A0A0V0ZX93</accession>
<evidence type="ECO:0000256" key="2">
    <source>
        <dbReference type="SAM" id="SignalP"/>
    </source>
</evidence>
<feature type="transmembrane region" description="Helical" evidence="1">
    <location>
        <begin position="94"/>
        <end position="113"/>
    </location>
</feature>
<keyword evidence="4" id="KW-1185">Reference proteome</keyword>
<organism evidence="3 4">
    <name type="scientific">Trichinella patagoniensis</name>
    <dbReference type="NCBI Taxonomy" id="990121"/>
    <lineage>
        <taxon>Eukaryota</taxon>
        <taxon>Metazoa</taxon>
        <taxon>Ecdysozoa</taxon>
        <taxon>Nematoda</taxon>
        <taxon>Enoplea</taxon>
        <taxon>Dorylaimia</taxon>
        <taxon>Trichinellida</taxon>
        <taxon>Trichinellidae</taxon>
        <taxon>Trichinella</taxon>
    </lineage>
</organism>
<keyword evidence="2" id="KW-0732">Signal</keyword>
<name>A0A0V0ZX93_9BILA</name>
<comment type="caution">
    <text evidence="3">The sequence shown here is derived from an EMBL/GenBank/DDBJ whole genome shotgun (WGS) entry which is preliminary data.</text>
</comment>
<keyword evidence="1" id="KW-1133">Transmembrane helix</keyword>
<keyword evidence="1" id="KW-0472">Membrane</keyword>
<feature type="chain" id="PRO_5006874041" evidence="2">
    <location>
        <begin position="31"/>
        <end position="143"/>
    </location>
</feature>
<evidence type="ECO:0000256" key="1">
    <source>
        <dbReference type="SAM" id="Phobius"/>
    </source>
</evidence>
<dbReference type="Proteomes" id="UP000054783">
    <property type="component" value="Unassembled WGS sequence"/>
</dbReference>
<proteinExistence type="predicted"/>
<dbReference type="AlphaFoldDB" id="A0A0V0ZX93"/>
<gene>
    <name evidence="3" type="ORF">T12_6227</name>
</gene>
<feature type="signal peptide" evidence="2">
    <location>
        <begin position="1"/>
        <end position="30"/>
    </location>
</feature>